<name>A0A1I2ZDX7_9RHOB</name>
<dbReference type="Proteomes" id="UP000183635">
    <property type="component" value="Unassembled WGS sequence"/>
</dbReference>
<reference evidence="1 2" key="1">
    <citation type="submission" date="2016-10" db="EMBL/GenBank/DDBJ databases">
        <authorList>
            <person name="de Groot N.N."/>
        </authorList>
    </citation>
    <scope>NUCLEOTIDE SEQUENCE [LARGE SCALE GENOMIC DNA]</scope>
    <source>
        <strain evidence="1 2">DSM 8537</strain>
    </source>
</reference>
<accession>A0A1I2ZDX7</accession>
<gene>
    <name evidence="1" type="ORF">SAMN04488021_10865</name>
</gene>
<evidence type="ECO:0000313" key="1">
    <source>
        <dbReference type="EMBL" id="SFH36053.1"/>
    </source>
</evidence>
<keyword evidence="2" id="KW-1185">Reference proteome</keyword>
<dbReference type="SUPFAM" id="SSF48452">
    <property type="entry name" value="TPR-like"/>
    <property type="match status" value="1"/>
</dbReference>
<proteinExistence type="predicted"/>
<dbReference type="RefSeq" id="WP_074966778.1">
    <property type="nucleotide sequence ID" value="NZ_CBCRYP010000003.1"/>
</dbReference>
<organism evidence="1 2">
    <name type="scientific">Paracoccus aminovorans</name>
    <dbReference type="NCBI Taxonomy" id="34004"/>
    <lineage>
        <taxon>Bacteria</taxon>
        <taxon>Pseudomonadati</taxon>
        <taxon>Pseudomonadota</taxon>
        <taxon>Alphaproteobacteria</taxon>
        <taxon>Rhodobacterales</taxon>
        <taxon>Paracoccaceae</taxon>
        <taxon>Paracoccus</taxon>
    </lineage>
</organism>
<dbReference type="EMBL" id="FOPU01000008">
    <property type="protein sequence ID" value="SFH36053.1"/>
    <property type="molecule type" value="Genomic_DNA"/>
</dbReference>
<dbReference type="AlphaFoldDB" id="A0A1I2ZDX7"/>
<dbReference type="InterPro" id="IPR011990">
    <property type="entry name" value="TPR-like_helical_dom_sf"/>
</dbReference>
<evidence type="ECO:0000313" key="2">
    <source>
        <dbReference type="Proteomes" id="UP000183635"/>
    </source>
</evidence>
<sequence>MAKDVALIGFRQDRIGARLICLLNVMRLARKFGVRGRYLWLSQPDGPYPELVDPRHFLTPEFVAAHIEIVDEAPSRAGWQNVRAAAPGMNAAGFARALADGRRYECDAMSETVRFLDEDPADVAAEMRAVAQDLQLSPRLARALDEARRVIARAGGGQPIAIHVRRGDILDGDPWSYSSWSAKYVPDEFFRIFIARHRGPVIAFSDTPAAVAHLRQSDARVLAADALLDTAALTPAERDLLELLLMAGCAEVGAPAQSAFSRAAAVIGGCRILPLPNGLTDAERRAGYDALLERVIARPDSFFASGDLAQTASYAARHAALAGRGSALVDALGDRQDLLERFPFLYRELAAAAWAAGRTQKARRLARQGLGSALMRNRDKPLCRQVLLVTEAQDEAALQAAFLNMVFTGRSADGPIMPQLGLRLLAGGGRAARELGFPPALLPLYAQADPQQGAAEKALPLWAVRIDWAEFVRDPGLTSEMLLWPDMWRKMRPSAGDLAEVEAALAQGGKPDLPGQDGAARLGFCASVLRLHGRLRRAMLLLEWLDDLRPGDFLTSKRLADACFAAGNRKAGWRWLEKAQALAPDNAMLRLSQAIRAAEAGDAARAEGHRRAAEAAWPELQLERSVRRALHEQTPGQG</sequence>
<dbReference type="STRING" id="34004.SAMN04488021_10865"/>
<protein>
    <submittedName>
        <fullName evidence="1">Uncharacterized protein</fullName>
    </submittedName>
</protein>
<dbReference type="OrthoDB" id="7060708at2"/>